<dbReference type="PROSITE" id="PS51710">
    <property type="entry name" value="G_OBG"/>
    <property type="match status" value="1"/>
</dbReference>
<dbReference type="SUPFAM" id="SSF52540">
    <property type="entry name" value="P-loop containing nucleoside triphosphate hydrolases"/>
    <property type="match status" value="1"/>
</dbReference>
<evidence type="ECO:0000313" key="5">
    <source>
        <dbReference type="Proteomes" id="UP000694941"/>
    </source>
</evidence>
<dbReference type="InterPro" id="IPR006169">
    <property type="entry name" value="GTP1_OBG_dom"/>
</dbReference>
<evidence type="ECO:0000256" key="2">
    <source>
        <dbReference type="ARBA" id="ARBA00023134"/>
    </source>
</evidence>
<evidence type="ECO:0000256" key="1">
    <source>
        <dbReference type="ARBA" id="ARBA00022741"/>
    </source>
</evidence>
<dbReference type="PANTHER" id="PTHR11702:SF43">
    <property type="entry name" value="GTP-BINDING PROTEIN 10"/>
    <property type="match status" value="1"/>
</dbReference>
<dbReference type="SUPFAM" id="SSF82051">
    <property type="entry name" value="Obg GTP-binding protein N-terminal domain"/>
    <property type="match status" value="1"/>
</dbReference>
<dbReference type="InterPro" id="IPR031167">
    <property type="entry name" value="G_OBG"/>
</dbReference>
<feature type="domain" description="OBG-type G" evidence="3">
    <location>
        <begin position="160"/>
        <end position="355"/>
    </location>
</feature>
<name>A0ABM1C570_LIMPO</name>
<gene>
    <name evidence="6" type="primary">LOC106478393</name>
</gene>
<dbReference type="Pfam" id="PF01926">
    <property type="entry name" value="MMR_HSR1"/>
    <property type="match status" value="1"/>
</dbReference>
<dbReference type="PROSITE" id="PS51883">
    <property type="entry name" value="OBG"/>
    <property type="match status" value="1"/>
</dbReference>
<proteinExistence type="predicted"/>
<dbReference type="GeneID" id="106478393"/>
<organism evidence="5 6">
    <name type="scientific">Limulus polyphemus</name>
    <name type="common">Atlantic horseshoe crab</name>
    <dbReference type="NCBI Taxonomy" id="6850"/>
    <lineage>
        <taxon>Eukaryota</taxon>
        <taxon>Metazoa</taxon>
        <taxon>Ecdysozoa</taxon>
        <taxon>Arthropoda</taxon>
        <taxon>Chelicerata</taxon>
        <taxon>Merostomata</taxon>
        <taxon>Xiphosura</taxon>
        <taxon>Limulidae</taxon>
        <taxon>Limulus</taxon>
    </lineage>
</organism>
<dbReference type="Proteomes" id="UP000694941">
    <property type="component" value="Unplaced"/>
</dbReference>
<dbReference type="InterPro" id="IPR006073">
    <property type="entry name" value="GTP-bd"/>
</dbReference>
<evidence type="ECO:0000259" key="3">
    <source>
        <dbReference type="PROSITE" id="PS51710"/>
    </source>
</evidence>
<dbReference type="PANTHER" id="PTHR11702">
    <property type="entry name" value="DEVELOPMENTALLY REGULATED GTP-BINDING PROTEIN-RELATED"/>
    <property type="match status" value="1"/>
</dbReference>
<dbReference type="InterPro" id="IPR045086">
    <property type="entry name" value="OBG_GTPase"/>
</dbReference>
<dbReference type="Gene3D" id="2.70.210.12">
    <property type="entry name" value="GTP1/OBG domain"/>
    <property type="match status" value="1"/>
</dbReference>
<accession>A0ABM1C570</accession>
<evidence type="ECO:0000313" key="6">
    <source>
        <dbReference type="RefSeq" id="XP_013794388.1"/>
    </source>
</evidence>
<sequence length="385" mass="42862">MVRLSLLLRTLDVAKTKRSKVRKNRFIDSLRIHVKAGAGGMGLPKFGGMGGKGGDVYIEAKENIELKYIKDKWPNKRFKAGIGQNSRVYRILGEPGEDLTIPAPVGLTVISEHGRVLADLNKDGDRVLVAAGGVGGGPQNQFSGQKGQTQSLTLDLKLIADVGLVGFPNAGKSTLLKALSRASPKIANYPFTTITPNLGVMMYNDLRQISVADLPGLIEGAHRNYGMGHKFLKHLVRTRLLMFVVDIGGFRLKPQSPFRSALETIFLLNQELELYKEDLTVKPALLAITKMDTKDAEKKFQKLKEEINYYKEYPEELPDELKSRHFVGFDDVIPICATKAVNIVHLQQRIREIIDFHVEIKTSQKDGQCTEIAIPKNEQESIQLF</sequence>
<dbReference type="Gene3D" id="3.40.50.300">
    <property type="entry name" value="P-loop containing nucleotide triphosphate hydrolases"/>
    <property type="match status" value="1"/>
</dbReference>
<dbReference type="InterPro" id="IPR027417">
    <property type="entry name" value="P-loop_NTPase"/>
</dbReference>
<protein>
    <submittedName>
        <fullName evidence="6">GTP-binding protein 10-like</fullName>
    </submittedName>
</protein>
<dbReference type="Pfam" id="PF01018">
    <property type="entry name" value="GTP1_OBG"/>
    <property type="match status" value="1"/>
</dbReference>
<feature type="domain" description="Obg" evidence="4">
    <location>
        <begin position="24"/>
        <end position="159"/>
    </location>
</feature>
<evidence type="ECO:0000259" key="4">
    <source>
        <dbReference type="PROSITE" id="PS51883"/>
    </source>
</evidence>
<keyword evidence="1" id="KW-0547">Nucleotide-binding</keyword>
<keyword evidence="5" id="KW-1185">Reference proteome</keyword>
<keyword evidence="2" id="KW-0342">GTP-binding</keyword>
<reference evidence="6" key="1">
    <citation type="submission" date="2025-08" db="UniProtKB">
        <authorList>
            <consortium name="RefSeq"/>
        </authorList>
    </citation>
    <scope>IDENTIFICATION</scope>
    <source>
        <tissue evidence="6">Muscle</tissue>
    </source>
</reference>
<dbReference type="CDD" id="cd01898">
    <property type="entry name" value="Obg"/>
    <property type="match status" value="1"/>
</dbReference>
<dbReference type="PRINTS" id="PR00326">
    <property type="entry name" value="GTP1OBG"/>
</dbReference>
<dbReference type="InterPro" id="IPR036726">
    <property type="entry name" value="GTP1_OBG_dom_sf"/>
</dbReference>
<dbReference type="RefSeq" id="XP_013794388.1">
    <property type="nucleotide sequence ID" value="XM_013938934.2"/>
</dbReference>